<protein>
    <recommendedName>
        <fullName evidence="2">Salt-induced outer membrane protein</fullName>
    </recommendedName>
</protein>
<gene>
    <name evidence="1" type="ORF">ARN_08490</name>
</gene>
<organism evidence="1">
    <name type="scientific">Arsenophonus nasoniae</name>
    <name type="common">son-killer infecting Nasonia vitripennis</name>
    <dbReference type="NCBI Taxonomy" id="638"/>
    <lineage>
        <taxon>Bacteria</taxon>
        <taxon>Pseudomonadati</taxon>
        <taxon>Pseudomonadota</taxon>
        <taxon>Gammaproteobacteria</taxon>
        <taxon>Enterobacterales</taxon>
        <taxon>Morganellaceae</taxon>
        <taxon>Arsenophonus</taxon>
    </lineage>
</organism>
<dbReference type="AlphaFoldDB" id="D2TXM2"/>
<dbReference type="EMBL" id="FN545174">
    <property type="protein sequence ID" value="CBA72141.1"/>
    <property type="molecule type" value="Genomic_DNA"/>
</dbReference>
<accession>D2TXM2</accession>
<sequence>MQGIIGERMITFDKKVLWMTFFISPLAIGNDSLFTVMDDPATAKKDIEMSISGGYQVQTGNSKNSNLTAKTALTLYSSNLAYSFWGNATNNSSNDKRSSETYQLGARARYNLTKFDYLFTQASWLTDRYNGFDSKDVFAVGYGRQIFDDPIHSLKVEAGPSVRYEHFTNGGHEITGLGYIGASYEWKISDNTKFKQGISFFTRLTDDSSAISETALQVAMSERLSLNLIYNINWNDNPPLSAPKRISTKTSIQLGYAF</sequence>
<evidence type="ECO:0000313" key="1">
    <source>
        <dbReference type="EMBL" id="CBA72141.1"/>
    </source>
</evidence>
<evidence type="ECO:0008006" key="2">
    <source>
        <dbReference type="Google" id="ProtNLM"/>
    </source>
</evidence>
<name>D2TXM2_9GAMM</name>
<dbReference type="InterPro" id="IPR007433">
    <property type="entry name" value="DUF481"/>
</dbReference>
<reference evidence="1" key="1">
    <citation type="journal article" date="2010" name="Insect Mol. Biol.">
        <title>The draft genome sequence of Arsenophonus nasoniae, son-killer bacterium of Nasonia vitripennis, reveals genes associated with virulence and symbiosis.</title>
        <authorList>
            <person name="Wilkes T."/>
            <person name="Darby A.C."/>
            <person name="Choi J."/>
            <person name="Colborne J.K."/>
            <person name="Werren J.H."/>
            <person name="Hurst G.D.D."/>
        </authorList>
    </citation>
    <scope>NUCLEOTIDE SEQUENCE</scope>
</reference>
<proteinExistence type="predicted"/>
<dbReference type="Pfam" id="PF04338">
    <property type="entry name" value="DUF481"/>
    <property type="match status" value="1"/>
</dbReference>